<feature type="transmembrane region" description="Helical" evidence="1">
    <location>
        <begin position="382"/>
        <end position="408"/>
    </location>
</feature>
<feature type="transmembrane region" description="Helical" evidence="1">
    <location>
        <begin position="513"/>
        <end position="534"/>
    </location>
</feature>
<feature type="transmembrane region" description="Helical" evidence="1">
    <location>
        <begin position="420"/>
        <end position="442"/>
    </location>
</feature>
<feature type="transmembrane region" description="Helical" evidence="1">
    <location>
        <begin position="348"/>
        <end position="370"/>
    </location>
</feature>
<feature type="transmembrane region" description="Helical" evidence="1">
    <location>
        <begin position="478"/>
        <end position="501"/>
    </location>
</feature>
<name>A0A813IGW0_POLGL</name>
<dbReference type="EMBL" id="CAJNNW010009079">
    <property type="protein sequence ID" value="CAE8650674.1"/>
    <property type="molecule type" value="Genomic_DNA"/>
</dbReference>
<keyword evidence="1" id="KW-1133">Transmembrane helix</keyword>
<feature type="transmembrane region" description="Helical" evidence="1">
    <location>
        <begin position="650"/>
        <end position="672"/>
    </location>
</feature>
<evidence type="ECO:0000313" key="3">
    <source>
        <dbReference type="EMBL" id="CAE8650674.1"/>
    </source>
</evidence>
<organism evidence="3 4">
    <name type="scientific">Polarella glacialis</name>
    <name type="common">Dinoflagellate</name>
    <dbReference type="NCBI Taxonomy" id="89957"/>
    <lineage>
        <taxon>Eukaryota</taxon>
        <taxon>Sar</taxon>
        <taxon>Alveolata</taxon>
        <taxon>Dinophyceae</taxon>
        <taxon>Suessiales</taxon>
        <taxon>Suessiaceae</taxon>
        <taxon>Polarella</taxon>
    </lineage>
</organism>
<dbReference type="Proteomes" id="UP000654075">
    <property type="component" value="Unassembled WGS sequence"/>
</dbReference>
<evidence type="ECO:0000313" key="2">
    <source>
        <dbReference type="EMBL" id="CAE8610659.1"/>
    </source>
</evidence>
<sequence>MFVDFLSVTQRPFSDGQAPRSPDEETSFKRALATMHDVYFLSDRIIHLDTPPDVIEGQDTVSSEGVEALCGRRFFEFKNAVYVAAVDAAEDAEANGQSSISVESTASRSGFRSFTSHRRSRNPTGSLSDRVVGCGDQVVSVDAEDVKSLTQLTALLASASESAEVKLIHYPFGRPNTIPSNERGWIFLERFITMVKCAMVDPEAAADIVISNSKELKESILRGSGRLRQAAADERPQEALRKVFDSFVSELAQKQFSAASADGDQMGIHSGGLSGDASVVCAIMAEFIAHLSTSWQADAAKQQRRAAKVARALGALTINEARDYLLTWDTFSPPYQERLAAAESAAPWPAVLLVTLPLLPALAMMAFPYAQASDSWEKQGAFFGVLIAAEALLFYIFPVLLLSLLGVVRTRKINIMSVAWAFLAGATASATDFVGAVIFQVFPLPLQLIIGGVGGYCQVVWLWWVLPAELRRDPAFRWRLLFACMALAWAICVFAGVFLLLNAVLARARPLQQIALTVVYLVGKLLFERFGIFLSKRLGADIMPSFIYIGSACYEMNLCVALAGGVHPGAFAMLLGIDAGENIFHLVSMVRNPSPKVQQFIMAHMLLREFVEVLVPAQFLLLLTVLRYIQPRYNDLVCSLSDETFRFLQLALATDVAVEAVVCLLVQVVLLYKGFKPLTLLRGILTLHWLEFLSIHSSLLCYYLWSQHSHMGMDLSWTFAWLQSESAVWECGSQWRSEH</sequence>
<dbReference type="AlphaFoldDB" id="A0A813IGW0"/>
<evidence type="ECO:0000313" key="4">
    <source>
        <dbReference type="Proteomes" id="UP000626109"/>
    </source>
</evidence>
<accession>A0A813IGW0</accession>
<feature type="transmembrane region" description="Helical" evidence="1">
    <location>
        <begin position="684"/>
        <end position="705"/>
    </location>
</feature>
<evidence type="ECO:0000313" key="5">
    <source>
        <dbReference type="Proteomes" id="UP000654075"/>
    </source>
</evidence>
<dbReference type="OrthoDB" id="435411at2759"/>
<keyword evidence="1" id="KW-0812">Transmembrane</keyword>
<feature type="transmembrane region" description="Helical" evidence="1">
    <location>
        <begin position="546"/>
        <end position="564"/>
    </location>
</feature>
<comment type="caution">
    <text evidence="3">The sequence shown here is derived from an EMBL/GenBank/DDBJ whole genome shotgun (WGS) entry which is preliminary data.</text>
</comment>
<evidence type="ECO:0000256" key="1">
    <source>
        <dbReference type="SAM" id="Phobius"/>
    </source>
</evidence>
<keyword evidence="1" id="KW-0472">Membrane</keyword>
<feature type="transmembrane region" description="Helical" evidence="1">
    <location>
        <begin position="448"/>
        <end position="466"/>
    </location>
</feature>
<protein>
    <submittedName>
        <fullName evidence="3">Uncharacterized protein</fullName>
    </submittedName>
</protein>
<proteinExistence type="predicted"/>
<gene>
    <name evidence="2" type="ORF">PGLA1383_LOCUS28471</name>
    <name evidence="3" type="ORF">PGLA2088_LOCUS8466</name>
</gene>
<keyword evidence="5" id="KW-1185">Reference proteome</keyword>
<feature type="transmembrane region" description="Helical" evidence="1">
    <location>
        <begin position="610"/>
        <end position="630"/>
    </location>
</feature>
<dbReference type="Proteomes" id="UP000626109">
    <property type="component" value="Unassembled WGS sequence"/>
</dbReference>
<reference evidence="3" key="1">
    <citation type="submission" date="2021-02" db="EMBL/GenBank/DDBJ databases">
        <authorList>
            <person name="Dougan E. K."/>
            <person name="Rhodes N."/>
            <person name="Thang M."/>
            <person name="Chan C."/>
        </authorList>
    </citation>
    <scope>NUCLEOTIDE SEQUENCE</scope>
</reference>
<dbReference type="EMBL" id="CAJNNV010024814">
    <property type="protein sequence ID" value="CAE8610659.1"/>
    <property type="molecule type" value="Genomic_DNA"/>
</dbReference>